<protein>
    <submittedName>
        <fullName evidence="1">Uncharacterized protein</fullName>
    </submittedName>
</protein>
<comment type="caution">
    <text evidence="1">The sequence shown here is derived from an EMBL/GenBank/DDBJ whole genome shotgun (WGS) entry which is preliminary data.</text>
</comment>
<reference evidence="1" key="1">
    <citation type="submission" date="2020-01" db="EMBL/GenBank/DDBJ databases">
        <title>Insect and environment-associated Actinomycetes.</title>
        <authorList>
            <person name="Currrie C."/>
            <person name="Chevrette M."/>
            <person name="Carlson C."/>
            <person name="Stubbendieck R."/>
            <person name="Wendt-Pienkowski E."/>
        </authorList>
    </citation>
    <scope>NUCLEOTIDE SEQUENCE</scope>
    <source>
        <strain evidence="1">SID12501</strain>
    </source>
</reference>
<feature type="non-terminal residue" evidence="1">
    <location>
        <position position="175"/>
    </location>
</feature>
<proteinExistence type="predicted"/>
<feature type="non-terminal residue" evidence="1">
    <location>
        <position position="1"/>
    </location>
</feature>
<sequence>MYALSRSQDPGTRGPKRALVALAAGLGLDVDLVEVNAVLGERIADELGVRWREGREYVGLQVTLTGMNNLLWGATRNLDRLSRERRLDDQPAAEVLLAFPGFRPARSKQDTVNRMCDLAGVPHDTLGPGGKEHTWTLKDLARRFAPRVLETRLTKPEMAAALCDEFGVPWLASAG</sequence>
<organism evidence="1">
    <name type="scientific">Streptomyces sp. SID12501</name>
    <dbReference type="NCBI Taxonomy" id="2706042"/>
    <lineage>
        <taxon>Bacteria</taxon>
        <taxon>Bacillati</taxon>
        <taxon>Actinomycetota</taxon>
        <taxon>Actinomycetes</taxon>
        <taxon>Kitasatosporales</taxon>
        <taxon>Streptomycetaceae</taxon>
        <taxon>Streptomyces</taxon>
    </lineage>
</organism>
<dbReference type="EMBL" id="JAAGLU010000407">
    <property type="protein sequence ID" value="NEC93018.1"/>
    <property type="molecule type" value="Genomic_DNA"/>
</dbReference>
<name>A0A6B3C8G7_9ACTN</name>
<accession>A0A6B3C8G7</accession>
<gene>
    <name evidence="1" type="ORF">G3I71_46490</name>
</gene>
<dbReference type="RefSeq" id="WP_164324975.1">
    <property type="nucleotide sequence ID" value="NZ_JAAGLU010000407.1"/>
</dbReference>
<evidence type="ECO:0000313" key="1">
    <source>
        <dbReference type="EMBL" id="NEC93018.1"/>
    </source>
</evidence>
<dbReference type="AlphaFoldDB" id="A0A6B3C8G7"/>